<reference evidence="1 2" key="1">
    <citation type="submission" date="2018-08" db="EMBL/GenBank/DDBJ databases">
        <title>Bacillus jemisoniae sp. nov., Bacillus chryseoplanitiae sp. nov., Bacillus resnikiae sp. nov., and Bacillus frankliniae sp. nov., isolated from Viking spacecraft and associated surfaces.</title>
        <authorList>
            <person name="Seuylemezian A."/>
            <person name="Vaishampayan P."/>
        </authorList>
    </citation>
    <scope>NUCLEOTIDE SEQUENCE [LARGE SCALE GENOMIC DNA]</scope>
    <source>
        <strain evidence="1 2">JJ-247</strain>
    </source>
</reference>
<dbReference type="RefSeq" id="WP_119112610.1">
    <property type="nucleotide sequence ID" value="NZ_CBCSEO010000002.1"/>
</dbReference>
<dbReference type="OrthoDB" id="2934265at2"/>
<comment type="caution">
    <text evidence="1">The sequence shown here is derived from an EMBL/GenBank/DDBJ whole genome shotgun (WGS) entry which is preliminary data.</text>
</comment>
<organism evidence="1 2">
    <name type="scientific">Mesobacillus zeae</name>
    <dbReference type="NCBI Taxonomy" id="1917180"/>
    <lineage>
        <taxon>Bacteria</taxon>
        <taxon>Bacillati</taxon>
        <taxon>Bacillota</taxon>
        <taxon>Bacilli</taxon>
        <taxon>Bacillales</taxon>
        <taxon>Bacillaceae</taxon>
        <taxon>Mesobacillus</taxon>
    </lineage>
</organism>
<evidence type="ECO:0000313" key="1">
    <source>
        <dbReference type="EMBL" id="RID85757.1"/>
    </source>
</evidence>
<evidence type="ECO:0000313" key="2">
    <source>
        <dbReference type="Proteomes" id="UP000265816"/>
    </source>
</evidence>
<dbReference type="Proteomes" id="UP000265816">
    <property type="component" value="Unassembled WGS sequence"/>
</dbReference>
<keyword evidence="2" id="KW-1185">Reference proteome</keyword>
<sequence length="150" mass="16368">MQTAQETRVSIPFPSRWGIHASVGGRPIVFGIFNINSLTGNRVTGTVNFRGRDIPINGYWDKSTKQIRFDSPYATYSGNLTIFDDPSIKIRHSTLSGRLIMKPPSLQTGEYGTWIATTDTILTGPPIISDTFPPVGAFLTSSILHGGVGR</sequence>
<accession>A0A398B7H7</accession>
<proteinExistence type="predicted"/>
<dbReference type="EMBL" id="QWVT01000015">
    <property type="protein sequence ID" value="RID85757.1"/>
    <property type="molecule type" value="Genomic_DNA"/>
</dbReference>
<dbReference type="AlphaFoldDB" id="A0A398B7H7"/>
<name>A0A398B7H7_9BACI</name>
<gene>
    <name evidence="1" type="ORF">D1970_09455</name>
</gene>
<protein>
    <submittedName>
        <fullName evidence="1">Uncharacterized protein</fullName>
    </submittedName>
</protein>